<dbReference type="EMBL" id="AMCV02000001">
    <property type="protein sequence ID" value="TDZ26500.1"/>
    <property type="molecule type" value="Genomic_DNA"/>
</dbReference>
<proteinExistence type="predicted"/>
<comment type="caution">
    <text evidence="1">The sequence shown here is derived from an EMBL/GenBank/DDBJ whole genome shotgun (WGS) entry which is preliminary data.</text>
</comment>
<reference evidence="2" key="1">
    <citation type="journal article" date="2013" name="New Phytol.">
        <title>Comparative genomic and transcriptomic analyses reveal the hemibiotrophic stage shift of Colletotrichum fungi.</title>
        <authorList>
            <person name="Gan P."/>
            <person name="Ikeda K."/>
            <person name="Irieda H."/>
            <person name="Narusaka M."/>
            <person name="O'Connell R.J."/>
            <person name="Narusaka Y."/>
            <person name="Takano Y."/>
            <person name="Kubo Y."/>
            <person name="Shirasu K."/>
        </authorList>
    </citation>
    <scope>NUCLEOTIDE SEQUENCE [LARGE SCALE GENOMIC DNA]</scope>
    <source>
        <strain evidence="2">104-T / ATCC 96160 / CBS 514.97 / LARS 414 / MAFF 240422</strain>
    </source>
</reference>
<protein>
    <recommendedName>
        <fullName evidence="3">Celp0028 effector like protein</fullName>
    </recommendedName>
</protein>
<evidence type="ECO:0000313" key="2">
    <source>
        <dbReference type="Proteomes" id="UP000014480"/>
    </source>
</evidence>
<accession>N4VKU9</accession>
<dbReference type="AlphaFoldDB" id="N4VKU9"/>
<reference evidence="2" key="2">
    <citation type="journal article" date="2019" name="Mol. Plant Microbe Interact.">
        <title>Genome sequence resources for four phytopathogenic fungi from the Colletotrichum orbiculare species complex.</title>
        <authorList>
            <person name="Gan P."/>
            <person name="Tsushima A."/>
            <person name="Narusaka M."/>
            <person name="Narusaka Y."/>
            <person name="Takano Y."/>
            <person name="Kubo Y."/>
            <person name="Shirasu K."/>
        </authorList>
    </citation>
    <scope>GENOME REANNOTATION</scope>
    <source>
        <strain evidence="2">104-T / ATCC 96160 / CBS 514.97 / LARS 414 / MAFF 240422</strain>
    </source>
</reference>
<dbReference type="Proteomes" id="UP000014480">
    <property type="component" value="Unassembled WGS sequence"/>
</dbReference>
<name>N4VKU9_COLOR</name>
<sequence length="264" mass="28669">MMASRFVTLCLAAVAAATPITPVFVPRAINGTAFDPERGVVPGEVLLVDGDHMEVVHQDVYKTMLASEGILHSPPEVDRSLLDFEAPTEEELNRLEARQASCDWTTAMTITRTDRFYDWDLQMSPVNIARANPIDISLTSTYTVTDTLTVTGSVSPTVITGWLTASFGISGSRSWATAQAIMVRGTISAGHTGCMVNNPFKTRRYGRVMRGCLGKQTQVATFMVDTYEEGSYGGVKWIRGAITPCEKPGVHNPLSRCQGGGNFI</sequence>
<organism evidence="1 2">
    <name type="scientific">Colletotrichum orbiculare (strain 104-T / ATCC 96160 / CBS 514.97 / LARS 414 / MAFF 240422)</name>
    <name type="common">Cucumber anthracnose fungus</name>
    <name type="synonym">Colletotrichum lagenarium</name>
    <dbReference type="NCBI Taxonomy" id="1213857"/>
    <lineage>
        <taxon>Eukaryota</taxon>
        <taxon>Fungi</taxon>
        <taxon>Dikarya</taxon>
        <taxon>Ascomycota</taxon>
        <taxon>Pezizomycotina</taxon>
        <taxon>Sordariomycetes</taxon>
        <taxon>Hypocreomycetidae</taxon>
        <taxon>Glomerellales</taxon>
        <taxon>Glomerellaceae</taxon>
        <taxon>Colletotrichum</taxon>
        <taxon>Colletotrichum orbiculare species complex</taxon>
    </lineage>
</organism>
<evidence type="ECO:0008006" key="3">
    <source>
        <dbReference type="Google" id="ProtNLM"/>
    </source>
</evidence>
<dbReference type="HOGENOM" id="CLU_084275_1_0_1"/>
<keyword evidence="2" id="KW-1185">Reference proteome</keyword>
<dbReference type="STRING" id="1213857.N4VKU9"/>
<dbReference type="eggNOG" id="ENOG502SHR0">
    <property type="taxonomic scope" value="Eukaryota"/>
</dbReference>
<evidence type="ECO:0000313" key="1">
    <source>
        <dbReference type="EMBL" id="TDZ26500.1"/>
    </source>
</evidence>
<gene>
    <name evidence="1" type="ORF">Cob_v001256</name>
</gene>
<dbReference type="OrthoDB" id="4831122at2759"/>